<sequence>MGARSNAVRSATNAMSGDETSPGDSIDPLKVGELISIAEAADYAGLARHSLLTYARHGRLRAKKLGSQWVTTHAAVDAYLASRDTKSIPKKYRPPS</sequence>
<feature type="compositionally biased region" description="Polar residues" evidence="1">
    <location>
        <begin position="7"/>
        <end position="23"/>
    </location>
</feature>
<dbReference type="Pfam" id="PF12728">
    <property type="entry name" value="HTH_17"/>
    <property type="match status" value="1"/>
</dbReference>
<feature type="domain" description="Helix-turn-helix" evidence="2">
    <location>
        <begin position="35"/>
        <end position="83"/>
    </location>
</feature>
<comment type="caution">
    <text evidence="3">The sequence shown here is derived from an EMBL/GenBank/DDBJ whole genome shotgun (WGS) entry which is preliminary data.</text>
</comment>
<dbReference type="Proteomes" id="UP001193081">
    <property type="component" value="Unassembled WGS sequence"/>
</dbReference>
<evidence type="ECO:0000256" key="1">
    <source>
        <dbReference type="SAM" id="MobiDB-lite"/>
    </source>
</evidence>
<evidence type="ECO:0000313" key="4">
    <source>
        <dbReference type="Proteomes" id="UP001193081"/>
    </source>
</evidence>
<dbReference type="EMBL" id="SIJK02000051">
    <property type="protein sequence ID" value="MBP1468001.1"/>
    <property type="molecule type" value="Genomic_DNA"/>
</dbReference>
<feature type="region of interest" description="Disordered" evidence="1">
    <location>
        <begin position="1"/>
        <end position="26"/>
    </location>
</feature>
<accession>A0ABS4DEZ7</accession>
<evidence type="ECO:0000313" key="3">
    <source>
        <dbReference type="EMBL" id="MBP1468001.1"/>
    </source>
</evidence>
<dbReference type="InterPro" id="IPR041657">
    <property type="entry name" value="HTH_17"/>
</dbReference>
<gene>
    <name evidence="3" type="ORF">EYB53_019950</name>
</gene>
<protein>
    <submittedName>
        <fullName evidence="3">Helix-turn-helix domain-containing protein</fullName>
    </submittedName>
</protein>
<organism evidence="3 4">
    <name type="scientific">Candidatus Chloroploca mongolica</name>
    <dbReference type="NCBI Taxonomy" id="2528176"/>
    <lineage>
        <taxon>Bacteria</taxon>
        <taxon>Bacillati</taxon>
        <taxon>Chloroflexota</taxon>
        <taxon>Chloroflexia</taxon>
        <taxon>Chloroflexales</taxon>
        <taxon>Chloroflexineae</taxon>
        <taxon>Oscillochloridaceae</taxon>
        <taxon>Candidatus Chloroploca</taxon>
    </lineage>
</organism>
<dbReference type="RefSeq" id="WP_167857501.1">
    <property type="nucleotide sequence ID" value="NZ_SIJK02000051.1"/>
</dbReference>
<evidence type="ECO:0000259" key="2">
    <source>
        <dbReference type="Pfam" id="PF12728"/>
    </source>
</evidence>
<name>A0ABS4DEZ7_9CHLR</name>
<reference evidence="3 4" key="1">
    <citation type="submission" date="2021-03" db="EMBL/GenBank/DDBJ databases">
        <authorList>
            <person name="Grouzdev D.S."/>
        </authorList>
    </citation>
    <scope>NUCLEOTIDE SEQUENCE [LARGE SCALE GENOMIC DNA]</scope>
    <source>
        <strain evidence="3 4">M50-1</strain>
    </source>
</reference>
<keyword evidence="4" id="KW-1185">Reference proteome</keyword>
<proteinExistence type="predicted"/>